<dbReference type="InterPro" id="IPR015943">
    <property type="entry name" value="WD40/YVTN_repeat-like_dom_sf"/>
</dbReference>
<dbReference type="Proteomes" id="UP000006860">
    <property type="component" value="Chromosome"/>
</dbReference>
<name>F0SHS1_RUBBR</name>
<dbReference type="HOGENOM" id="CLU_027480_2_2_0"/>
<dbReference type="eggNOG" id="COG1520">
    <property type="taxonomic scope" value="Bacteria"/>
</dbReference>
<dbReference type="AlphaFoldDB" id="F0SHS1"/>
<evidence type="ECO:0000313" key="3">
    <source>
        <dbReference type="Proteomes" id="UP000006860"/>
    </source>
</evidence>
<feature type="domain" description="Pyrrolo-quinoline quinone repeat" evidence="1">
    <location>
        <begin position="114"/>
        <end position="368"/>
    </location>
</feature>
<dbReference type="STRING" id="756272.Plabr_1942"/>
<sequence>MTVCFPHSAFWSQSPPAPFARKLVRSSCIRFRGFLLAALLLTGSLQTGNVQAGEWPQLLGPNRDGVAVNEAELPLKWPENGPAVVWKTKVGAGVAGLSVLQDTAVLFHREGDEEVAVCLNSRTGEERWRQTFAASYVARIVPDDGPLCAPVLTDDAVILYGAAGNLHCLERKTGKIRWSVDTDEQFNPPDSYFGSGSSPLVVDGKVLVNVGGSRTDAGVVAFQLKNGQVAWKTGAWAGSYSSPVLTKPGDQTVAIFVTRLETVGLNPATGRLLFSLPFGQRGPTVNGANPVVKGDHLFLTASYNIGNVWAKLSSENVEVERSGLMPLASQYTTPVPVGNSLIGIDGRQDGPPADLVCFDPASGKESWRETSFGYATIIRVGKQLLIMKTDGELVVAAADEEQYRELARVRLSNSTCRALPALSDGYFYFRDEQTAYCIDLRGTAARNDE</sequence>
<dbReference type="Gene3D" id="2.130.10.10">
    <property type="entry name" value="YVTN repeat-like/Quinoprotein amine dehydrogenase"/>
    <property type="match status" value="1"/>
</dbReference>
<dbReference type="InterPro" id="IPR002372">
    <property type="entry name" value="PQQ_rpt_dom"/>
</dbReference>
<dbReference type="PANTHER" id="PTHR34512:SF30">
    <property type="entry name" value="OUTER MEMBRANE PROTEIN ASSEMBLY FACTOR BAMB"/>
    <property type="match status" value="1"/>
</dbReference>
<dbReference type="InterPro" id="IPR011047">
    <property type="entry name" value="Quinoprotein_ADH-like_sf"/>
</dbReference>
<keyword evidence="3" id="KW-1185">Reference proteome</keyword>
<accession>F0SHS1</accession>
<evidence type="ECO:0000313" key="2">
    <source>
        <dbReference type="EMBL" id="ADY59551.1"/>
    </source>
</evidence>
<dbReference type="PANTHER" id="PTHR34512">
    <property type="entry name" value="CELL SURFACE PROTEIN"/>
    <property type="match status" value="1"/>
</dbReference>
<dbReference type="KEGG" id="pbs:Plabr_1942"/>
<proteinExistence type="predicted"/>
<dbReference type="EMBL" id="CP002546">
    <property type="protein sequence ID" value="ADY59551.1"/>
    <property type="molecule type" value="Genomic_DNA"/>
</dbReference>
<evidence type="ECO:0000259" key="1">
    <source>
        <dbReference type="Pfam" id="PF13360"/>
    </source>
</evidence>
<dbReference type="OrthoDB" id="9815737at2"/>
<protein>
    <submittedName>
        <fullName evidence="2">Pyrrolo-quinoline quinone</fullName>
    </submittedName>
</protein>
<reference evidence="3" key="1">
    <citation type="submission" date="2011-02" db="EMBL/GenBank/DDBJ databases">
        <title>The complete genome of Planctomyces brasiliensis DSM 5305.</title>
        <authorList>
            <person name="Lucas S."/>
            <person name="Copeland A."/>
            <person name="Lapidus A."/>
            <person name="Bruce D."/>
            <person name="Goodwin L."/>
            <person name="Pitluck S."/>
            <person name="Kyrpides N."/>
            <person name="Mavromatis K."/>
            <person name="Pagani I."/>
            <person name="Ivanova N."/>
            <person name="Ovchinnikova G."/>
            <person name="Lu M."/>
            <person name="Detter J.C."/>
            <person name="Han C."/>
            <person name="Land M."/>
            <person name="Hauser L."/>
            <person name="Markowitz V."/>
            <person name="Cheng J.-F."/>
            <person name="Hugenholtz P."/>
            <person name="Woyke T."/>
            <person name="Wu D."/>
            <person name="Tindall B."/>
            <person name="Pomrenke H.G."/>
            <person name="Brambilla E."/>
            <person name="Klenk H.-P."/>
            <person name="Eisen J.A."/>
        </authorList>
    </citation>
    <scope>NUCLEOTIDE SEQUENCE [LARGE SCALE GENOMIC DNA]</scope>
    <source>
        <strain evidence="3">ATCC 49424 / DSM 5305 / JCM 21570 / NBRC 103401 / IFAM 1448</strain>
    </source>
</reference>
<dbReference type="SUPFAM" id="SSF50998">
    <property type="entry name" value="Quinoprotein alcohol dehydrogenase-like"/>
    <property type="match status" value="1"/>
</dbReference>
<dbReference type="Pfam" id="PF13360">
    <property type="entry name" value="PQQ_2"/>
    <property type="match status" value="1"/>
</dbReference>
<organism evidence="2 3">
    <name type="scientific">Rubinisphaera brasiliensis (strain ATCC 49424 / DSM 5305 / JCM 21570 / IAM 15109 / NBRC 103401 / IFAM 1448)</name>
    <name type="common">Planctomyces brasiliensis</name>
    <dbReference type="NCBI Taxonomy" id="756272"/>
    <lineage>
        <taxon>Bacteria</taxon>
        <taxon>Pseudomonadati</taxon>
        <taxon>Planctomycetota</taxon>
        <taxon>Planctomycetia</taxon>
        <taxon>Planctomycetales</taxon>
        <taxon>Planctomycetaceae</taxon>
        <taxon>Rubinisphaera</taxon>
    </lineage>
</organism>
<gene>
    <name evidence="2" type="ordered locus">Plabr_1942</name>
</gene>
<dbReference type="RefSeq" id="WP_013628278.1">
    <property type="nucleotide sequence ID" value="NC_015174.1"/>
</dbReference>